<sequence length="208" mass="23338">MSLFCVGLTGNIGSGKSTVASMFAQLGISVSDADQAARALTLPRTPELRAITEHFGASVLREDGSLNRETLRARVFADAKERQWLEHLLHPAIRRMLEEDARNAPSPYCIVEIPLLYDKAPYPWISRVLLVVAGVQQQMERLNVQRRQSHDETRAILASQPDEAQRRLLADDVLENDTTLEALREKVLTLHHRYLDMAKNCGQSPDNA</sequence>
<comment type="pathway">
    <text evidence="5">Cofactor biosynthesis; coenzyme A biosynthesis; CoA from (R)-pantothenate: step 5/5.</text>
</comment>
<reference evidence="7 8" key="1">
    <citation type="submission" date="2015-11" db="EMBL/GenBank/DDBJ databases">
        <title>Genomic analysis of 38 Legionella species identifies large and diverse effector repertoires.</title>
        <authorList>
            <person name="Burstein D."/>
            <person name="Amaro F."/>
            <person name="Zusman T."/>
            <person name="Lifshitz Z."/>
            <person name="Cohen O."/>
            <person name="Gilbert J.A."/>
            <person name="Pupko T."/>
            <person name="Shuman H.A."/>
            <person name="Segal G."/>
        </authorList>
    </citation>
    <scope>NUCLEOTIDE SEQUENCE [LARGE SCALE GENOMIC DNA]</scope>
    <source>
        <strain evidence="7 8">ATCC 49504</strain>
    </source>
</reference>
<comment type="caution">
    <text evidence="7">The sequence shown here is derived from an EMBL/GenBank/DDBJ whole genome shotgun (WGS) entry which is preliminary data.</text>
</comment>
<proteinExistence type="inferred from homology"/>
<dbReference type="GO" id="GO:0005737">
    <property type="term" value="C:cytoplasm"/>
    <property type="evidence" value="ECO:0007669"/>
    <property type="project" value="UniProtKB-SubCell"/>
</dbReference>
<dbReference type="GO" id="GO:0005524">
    <property type="term" value="F:ATP binding"/>
    <property type="evidence" value="ECO:0007669"/>
    <property type="project" value="UniProtKB-UniRule"/>
</dbReference>
<evidence type="ECO:0000313" key="8">
    <source>
        <dbReference type="Proteomes" id="UP000054785"/>
    </source>
</evidence>
<dbReference type="InterPro" id="IPR001977">
    <property type="entry name" value="Depp_CoAkinase"/>
</dbReference>
<dbReference type="STRING" id="45065.Lgee_1744"/>
<dbReference type="SUPFAM" id="SSF52540">
    <property type="entry name" value="P-loop containing nucleoside triphosphate hydrolases"/>
    <property type="match status" value="1"/>
</dbReference>
<dbReference type="NCBIfam" id="TIGR00152">
    <property type="entry name" value="dephospho-CoA kinase"/>
    <property type="match status" value="1"/>
</dbReference>
<dbReference type="RefSeq" id="WP_035903631.1">
    <property type="nucleotide sequence ID" value="NZ_CAAAHN010000003.1"/>
</dbReference>
<evidence type="ECO:0000256" key="2">
    <source>
        <dbReference type="ARBA" id="ARBA00022741"/>
    </source>
</evidence>
<keyword evidence="3 5" id="KW-0067">ATP-binding</keyword>
<keyword evidence="5 7" id="KW-0418">Kinase</keyword>
<keyword evidence="8" id="KW-1185">Reference proteome</keyword>
<dbReference type="PANTHER" id="PTHR10695:SF46">
    <property type="entry name" value="BIFUNCTIONAL COENZYME A SYNTHASE-RELATED"/>
    <property type="match status" value="1"/>
</dbReference>
<dbReference type="HAMAP" id="MF_00376">
    <property type="entry name" value="Dephospho_CoA_kinase"/>
    <property type="match status" value="1"/>
</dbReference>
<name>A0A0W0TPB6_9GAMM</name>
<dbReference type="AlphaFoldDB" id="A0A0W0TPB6"/>
<evidence type="ECO:0000256" key="3">
    <source>
        <dbReference type="ARBA" id="ARBA00022840"/>
    </source>
</evidence>
<evidence type="ECO:0000256" key="6">
    <source>
        <dbReference type="NCBIfam" id="TIGR00152"/>
    </source>
</evidence>
<dbReference type="Proteomes" id="UP000054785">
    <property type="component" value="Unassembled WGS sequence"/>
</dbReference>
<protein>
    <recommendedName>
        <fullName evidence="5 6">Dephospho-CoA kinase</fullName>
        <ecNumber evidence="5 6">2.7.1.24</ecNumber>
    </recommendedName>
    <alternativeName>
        <fullName evidence="5">Dephosphocoenzyme A kinase</fullName>
    </alternativeName>
</protein>
<evidence type="ECO:0000256" key="5">
    <source>
        <dbReference type="HAMAP-Rule" id="MF_00376"/>
    </source>
</evidence>
<dbReference type="UniPathway" id="UPA00241">
    <property type="reaction ID" value="UER00356"/>
</dbReference>
<dbReference type="PATRIC" id="fig|45065.4.peg.1895"/>
<dbReference type="OrthoDB" id="9812943at2"/>
<accession>A0A0W0TPB6</accession>
<keyword evidence="4 5" id="KW-0173">Coenzyme A biosynthesis</keyword>
<evidence type="ECO:0000256" key="4">
    <source>
        <dbReference type="ARBA" id="ARBA00022993"/>
    </source>
</evidence>
<dbReference type="EC" id="2.7.1.24" evidence="5 6"/>
<feature type="binding site" evidence="5">
    <location>
        <begin position="13"/>
        <end position="18"/>
    </location>
    <ligand>
        <name>ATP</name>
        <dbReference type="ChEBI" id="CHEBI:30616"/>
    </ligand>
</feature>
<gene>
    <name evidence="5" type="primary">coaE</name>
    <name evidence="7" type="ORF">Lgee_1744</name>
</gene>
<evidence type="ECO:0000313" key="7">
    <source>
        <dbReference type="EMBL" id="KTC97423.1"/>
    </source>
</evidence>
<dbReference type="Gene3D" id="3.40.50.300">
    <property type="entry name" value="P-loop containing nucleotide triphosphate hydrolases"/>
    <property type="match status" value="1"/>
</dbReference>
<comment type="similarity">
    <text evidence="1 5">Belongs to the CoaE family.</text>
</comment>
<evidence type="ECO:0000256" key="1">
    <source>
        <dbReference type="ARBA" id="ARBA00009018"/>
    </source>
</evidence>
<keyword evidence="2 5" id="KW-0547">Nucleotide-binding</keyword>
<dbReference type="Pfam" id="PF01121">
    <property type="entry name" value="CoaE"/>
    <property type="match status" value="1"/>
</dbReference>
<dbReference type="InterPro" id="IPR027417">
    <property type="entry name" value="P-loop_NTPase"/>
</dbReference>
<comment type="subcellular location">
    <subcellularLocation>
        <location evidence="5">Cytoplasm</location>
    </subcellularLocation>
</comment>
<dbReference type="PANTHER" id="PTHR10695">
    <property type="entry name" value="DEPHOSPHO-COA KINASE-RELATED"/>
    <property type="match status" value="1"/>
</dbReference>
<dbReference type="EMBL" id="LNYC01000070">
    <property type="protein sequence ID" value="KTC97423.1"/>
    <property type="molecule type" value="Genomic_DNA"/>
</dbReference>
<dbReference type="GO" id="GO:0015937">
    <property type="term" value="P:coenzyme A biosynthetic process"/>
    <property type="evidence" value="ECO:0007669"/>
    <property type="project" value="UniProtKB-UniRule"/>
</dbReference>
<comment type="catalytic activity">
    <reaction evidence="5">
        <text>3'-dephospho-CoA + ATP = ADP + CoA + H(+)</text>
        <dbReference type="Rhea" id="RHEA:18245"/>
        <dbReference type="ChEBI" id="CHEBI:15378"/>
        <dbReference type="ChEBI" id="CHEBI:30616"/>
        <dbReference type="ChEBI" id="CHEBI:57287"/>
        <dbReference type="ChEBI" id="CHEBI:57328"/>
        <dbReference type="ChEBI" id="CHEBI:456216"/>
        <dbReference type="EC" id="2.7.1.24"/>
    </reaction>
</comment>
<dbReference type="GO" id="GO:0004140">
    <property type="term" value="F:dephospho-CoA kinase activity"/>
    <property type="evidence" value="ECO:0007669"/>
    <property type="project" value="UniProtKB-UniRule"/>
</dbReference>
<keyword evidence="5" id="KW-0808">Transferase</keyword>
<dbReference type="CDD" id="cd02022">
    <property type="entry name" value="DPCK"/>
    <property type="match status" value="1"/>
</dbReference>
<dbReference type="PROSITE" id="PS51219">
    <property type="entry name" value="DPCK"/>
    <property type="match status" value="1"/>
</dbReference>
<comment type="function">
    <text evidence="5">Catalyzes the phosphorylation of the 3'-hydroxyl group of dephosphocoenzyme A to form coenzyme A.</text>
</comment>
<organism evidence="7 8">
    <name type="scientific">Legionella geestiana</name>
    <dbReference type="NCBI Taxonomy" id="45065"/>
    <lineage>
        <taxon>Bacteria</taxon>
        <taxon>Pseudomonadati</taxon>
        <taxon>Pseudomonadota</taxon>
        <taxon>Gammaproteobacteria</taxon>
        <taxon>Legionellales</taxon>
        <taxon>Legionellaceae</taxon>
        <taxon>Legionella</taxon>
    </lineage>
</organism>
<keyword evidence="5" id="KW-0963">Cytoplasm</keyword>